<evidence type="ECO:0000259" key="9">
    <source>
        <dbReference type="Pfam" id="PF25893"/>
    </source>
</evidence>
<name>A9BSB9_DELAS</name>
<evidence type="ECO:0000259" key="12">
    <source>
        <dbReference type="Pfam" id="PF25975"/>
    </source>
</evidence>
<dbReference type="Pfam" id="PF25954">
    <property type="entry name" value="Beta-barrel_RND_2"/>
    <property type="match status" value="1"/>
</dbReference>
<dbReference type="Proteomes" id="UP000000784">
    <property type="component" value="Chromosome"/>
</dbReference>
<dbReference type="NCBIfam" id="TIGR01730">
    <property type="entry name" value="RND_mfp"/>
    <property type="match status" value="1"/>
</dbReference>
<evidence type="ECO:0000256" key="1">
    <source>
        <dbReference type="ARBA" id="ARBA00009477"/>
    </source>
</evidence>
<dbReference type="GO" id="GO:0015679">
    <property type="term" value="P:plasma membrane copper ion transport"/>
    <property type="evidence" value="ECO:0007669"/>
    <property type="project" value="TreeGrafter"/>
</dbReference>
<dbReference type="GeneID" id="24116603"/>
<evidence type="ECO:0000256" key="7">
    <source>
        <dbReference type="SAM" id="Coils"/>
    </source>
</evidence>
<comment type="function">
    <text evidence="6">CzcA and CzcB together would act in zinc efflux nearly as effectively as the complete czc efflux system (CzcABC). The CzcB protein is thought to funnel zinc cations to the CzcA transport protein.</text>
</comment>
<dbReference type="eggNOG" id="COG0845">
    <property type="taxonomic scope" value="Bacteria"/>
</dbReference>
<evidence type="ECO:0000256" key="5">
    <source>
        <dbReference type="ARBA" id="ARBA00043263"/>
    </source>
</evidence>
<dbReference type="EMBL" id="CP000884">
    <property type="protein sequence ID" value="ABX33733.1"/>
    <property type="molecule type" value="Genomic_DNA"/>
</dbReference>
<keyword evidence="14" id="KW-1185">Reference proteome</keyword>
<keyword evidence="5" id="KW-0105">Cadmium resistance</keyword>
<feature type="compositionally biased region" description="Basic and acidic residues" evidence="8">
    <location>
        <begin position="44"/>
        <end position="64"/>
    </location>
</feature>
<feature type="coiled-coil region" evidence="7">
    <location>
        <begin position="225"/>
        <end position="252"/>
    </location>
</feature>
<reference evidence="13 14" key="1">
    <citation type="journal article" date="2004" name="Appl. Environ. Microbiol.">
        <title>Mineralization of individual congeners of linear alkylbenzenesulfonate by defined pairs of heterotrophic bacteria.</title>
        <authorList>
            <person name="Schleheck D."/>
            <person name="Knepper T.P."/>
            <person name="Fischer K."/>
            <person name="Cook A.M."/>
        </authorList>
    </citation>
    <scope>NUCLEOTIDE SEQUENCE [LARGE SCALE GENOMIC DNA]</scope>
    <source>
        <strain evidence="14">DSM 14801 / SPH-1</strain>
    </source>
</reference>
<proteinExistence type="inferred from homology"/>
<evidence type="ECO:0000313" key="14">
    <source>
        <dbReference type="Proteomes" id="UP000000784"/>
    </source>
</evidence>
<dbReference type="Gene3D" id="2.40.50.100">
    <property type="match status" value="1"/>
</dbReference>
<feature type="domain" description="CusB-like beta-barrel" evidence="10">
    <location>
        <begin position="305"/>
        <end position="381"/>
    </location>
</feature>
<dbReference type="FunFam" id="2.40.420.20:FF:000006">
    <property type="entry name" value="RND family efflux transporter MFP subunit"/>
    <property type="match status" value="1"/>
</dbReference>
<dbReference type="Gene3D" id="2.40.30.170">
    <property type="match status" value="1"/>
</dbReference>
<feature type="domain" description="CzcB-like C-terminal circularly permuted SH3-like" evidence="12">
    <location>
        <begin position="387"/>
        <end position="447"/>
    </location>
</feature>
<dbReference type="GO" id="GO:0046914">
    <property type="term" value="F:transition metal ion binding"/>
    <property type="evidence" value="ECO:0007669"/>
    <property type="project" value="TreeGrafter"/>
</dbReference>
<feature type="region of interest" description="Disordered" evidence="8">
    <location>
        <begin position="39"/>
        <end position="114"/>
    </location>
</feature>
<dbReference type="PROSITE" id="PS51318">
    <property type="entry name" value="TAT"/>
    <property type="match status" value="1"/>
</dbReference>
<keyword evidence="7" id="KW-0175">Coiled coil</keyword>
<dbReference type="GO" id="GO:0046686">
    <property type="term" value="P:response to cadmium ion"/>
    <property type="evidence" value="ECO:0007669"/>
    <property type="project" value="UniProtKB-KW"/>
</dbReference>
<dbReference type="InterPro" id="IPR051909">
    <property type="entry name" value="MFP_Cation_Efflux"/>
</dbReference>
<keyword evidence="2" id="KW-0813">Transport</keyword>
<dbReference type="GO" id="GO:0060003">
    <property type="term" value="P:copper ion export"/>
    <property type="evidence" value="ECO:0007669"/>
    <property type="project" value="TreeGrafter"/>
</dbReference>
<feature type="compositionally biased region" description="Low complexity" evidence="8">
    <location>
        <begin position="97"/>
        <end position="110"/>
    </location>
</feature>
<dbReference type="Gene3D" id="2.40.420.20">
    <property type="match status" value="1"/>
</dbReference>
<dbReference type="STRING" id="398578.Daci_1088"/>
<evidence type="ECO:0000256" key="3">
    <source>
        <dbReference type="ARBA" id="ARBA00022833"/>
    </source>
</evidence>
<dbReference type="AlphaFoldDB" id="A9BSB9"/>
<dbReference type="Gene3D" id="1.10.287.470">
    <property type="entry name" value="Helix hairpin bin"/>
    <property type="match status" value="1"/>
</dbReference>
<dbReference type="PANTHER" id="PTHR30097">
    <property type="entry name" value="CATION EFFLUX SYSTEM PROTEIN CUSB"/>
    <property type="match status" value="1"/>
</dbReference>
<dbReference type="KEGG" id="dac:Daci_1088"/>
<keyword evidence="3" id="KW-0862">Zinc</keyword>
<dbReference type="RefSeq" id="WP_012203019.1">
    <property type="nucleotide sequence ID" value="NC_010002.1"/>
</dbReference>
<dbReference type="eggNOG" id="COG4531">
    <property type="taxonomic scope" value="Bacteria"/>
</dbReference>
<evidence type="ECO:0000256" key="6">
    <source>
        <dbReference type="ARBA" id="ARBA00058766"/>
    </source>
</evidence>
<accession>A9BSB9</accession>
<feature type="compositionally biased region" description="Basic and acidic residues" evidence="8">
    <location>
        <begin position="72"/>
        <end position="96"/>
    </location>
</feature>
<protein>
    <submittedName>
        <fullName evidence="13">Efflux transporter, RND family, MFP subunit</fullName>
    </submittedName>
</protein>
<dbReference type="Pfam" id="PF25975">
    <property type="entry name" value="CzcB_C"/>
    <property type="match status" value="1"/>
</dbReference>
<sequence length="459" mass="47816">MNTKPSSSPLGPRRTLVAIAVILALGALAATLILRSGTPGAAKADSHGHGHSEAAGHADGEHHGATAAAAADGHKHDEGHADDEHHEDSKAEKAEAKPAAQPAAKPAAEAGHGDDEGLIAMDAQRMQAAGVRLAEAGPATVRSVLQLPGEIRFNEDRTAHVVPRVAGIAESVPANLGQNVKKGQLLAVLSSAAVSEQRSELLAASKRLELARTTYAREKQLWEEKVSAEQDYLQARQALREAEIAVSNAQQKLAATGAGAGGGAGGLNRFELRAPFDGVIVEKHLSVGEAVQDTTQVFTISDLRSVWAEMRVAAPDLPAVRVGEKATVRATAFDSSATGEVAYVGALIGQDTRTAPARITLPNPDGVWRPGLFVNVELTASSRQAPLAVAAQALQKMEQQTVVFVPVQGGFRAQPVRVGRSDGKATEVLEGLKPGQSYVAEGSFMLKAELGKASAEHSH</sequence>
<dbReference type="HOGENOM" id="CLU_018816_13_0_4"/>
<dbReference type="GO" id="GO:0030288">
    <property type="term" value="C:outer membrane-bounded periplasmic space"/>
    <property type="evidence" value="ECO:0007669"/>
    <property type="project" value="TreeGrafter"/>
</dbReference>
<dbReference type="FunFam" id="2.40.30.170:FF:000010">
    <property type="entry name" value="Efflux RND transporter periplasmic adaptor subunit"/>
    <property type="match status" value="1"/>
</dbReference>
<dbReference type="Pfam" id="PF25973">
    <property type="entry name" value="BSH_CzcB"/>
    <property type="match status" value="1"/>
</dbReference>
<dbReference type="InterPro" id="IPR006143">
    <property type="entry name" value="RND_pump_MFP"/>
</dbReference>
<evidence type="ECO:0000313" key="13">
    <source>
        <dbReference type="EMBL" id="ABX33733.1"/>
    </source>
</evidence>
<organism evidence="13 14">
    <name type="scientific">Delftia acidovorans (strain DSM 14801 / SPH-1)</name>
    <dbReference type="NCBI Taxonomy" id="398578"/>
    <lineage>
        <taxon>Bacteria</taxon>
        <taxon>Pseudomonadati</taxon>
        <taxon>Pseudomonadota</taxon>
        <taxon>Betaproteobacteria</taxon>
        <taxon>Burkholderiales</taxon>
        <taxon>Comamonadaceae</taxon>
        <taxon>Delftia</taxon>
    </lineage>
</organism>
<dbReference type="InterPro" id="IPR006311">
    <property type="entry name" value="TAT_signal"/>
</dbReference>
<evidence type="ECO:0000259" key="10">
    <source>
        <dbReference type="Pfam" id="PF25954"/>
    </source>
</evidence>
<dbReference type="PANTHER" id="PTHR30097:SF4">
    <property type="entry name" value="SLR6042 PROTEIN"/>
    <property type="match status" value="1"/>
</dbReference>
<dbReference type="InterPro" id="IPR058649">
    <property type="entry name" value="CzcB_C"/>
</dbReference>
<dbReference type="InterPro" id="IPR058792">
    <property type="entry name" value="Beta-barrel_RND_2"/>
</dbReference>
<gene>
    <name evidence="13" type="ordered locus">Daci_1088</name>
</gene>
<evidence type="ECO:0000256" key="4">
    <source>
        <dbReference type="ARBA" id="ARBA00023285"/>
    </source>
</evidence>
<evidence type="ECO:0000259" key="11">
    <source>
        <dbReference type="Pfam" id="PF25973"/>
    </source>
</evidence>
<reference evidence="14" key="2">
    <citation type="submission" date="2007-11" db="EMBL/GenBank/DDBJ databases">
        <title>Complete sequence of Delftia acidovorans DSM 14801 / SPH-1.</title>
        <authorList>
            <person name="Copeland A."/>
            <person name="Lucas S."/>
            <person name="Lapidus A."/>
            <person name="Barry K."/>
            <person name="Glavina del Rio T."/>
            <person name="Dalin E."/>
            <person name="Tice H."/>
            <person name="Pitluck S."/>
            <person name="Lowry S."/>
            <person name="Clum A."/>
            <person name="Schmutz J."/>
            <person name="Larimer F."/>
            <person name="Land M."/>
            <person name="Hauser L."/>
            <person name="Kyrpides N."/>
            <person name="Kim E."/>
            <person name="Schleheck D."/>
            <person name="Richardson P."/>
        </authorList>
    </citation>
    <scope>NUCLEOTIDE SEQUENCE [LARGE SCALE GENOMIC DNA]</scope>
    <source>
        <strain evidence="14">DSM 14801 / SPH-1</strain>
    </source>
</reference>
<dbReference type="InterPro" id="IPR058647">
    <property type="entry name" value="BSH_CzcB-like"/>
</dbReference>
<feature type="domain" description="CzcB-like alpha-helical hairpin" evidence="9">
    <location>
        <begin position="196"/>
        <end position="255"/>
    </location>
</feature>
<dbReference type="GO" id="GO:0016020">
    <property type="term" value="C:membrane"/>
    <property type="evidence" value="ECO:0007669"/>
    <property type="project" value="InterPro"/>
</dbReference>
<comment type="similarity">
    <text evidence="1">Belongs to the membrane fusion protein (MFP) (TC 8.A.1) family.</text>
</comment>
<dbReference type="SUPFAM" id="SSF111369">
    <property type="entry name" value="HlyD-like secretion proteins"/>
    <property type="match status" value="1"/>
</dbReference>
<dbReference type="GO" id="GO:0022857">
    <property type="term" value="F:transmembrane transporter activity"/>
    <property type="evidence" value="ECO:0007669"/>
    <property type="project" value="InterPro"/>
</dbReference>
<feature type="domain" description="CzcB-like barrel-sandwich hybrid" evidence="11">
    <location>
        <begin position="157"/>
        <end position="302"/>
    </location>
</feature>
<keyword evidence="4" id="KW-0170">Cobalt</keyword>
<evidence type="ECO:0000256" key="8">
    <source>
        <dbReference type="SAM" id="MobiDB-lite"/>
    </source>
</evidence>
<dbReference type="Pfam" id="PF25893">
    <property type="entry name" value="HH_CzcB"/>
    <property type="match status" value="1"/>
</dbReference>
<dbReference type="InterPro" id="IPR058648">
    <property type="entry name" value="HH_CzcB-like"/>
</dbReference>
<evidence type="ECO:0000256" key="2">
    <source>
        <dbReference type="ARBA" id="ARBA00022448"/>
    </source>
</evidence>